<keyword evidence="2 4" id="KW-0663">Pyridoxal phosphate</keyword>
<dbReference type="PROSITE" id="PS00395">
    <property type="entry name" value="ALANINE_RACEMASE"/>
    <property type="match status" value="1"/>
</dbReference>
<dbReference type="Gene3D" id="2.40.37.10">
    <property type="entry name" value="Lyase, Ornithine Decarboxylase, Chain A, domain 1"/>
    <property type="match status" value="1"/>
</dbReference>
<keyword evidence="3" id="KW-0413">Isomerase</keyword>
<dbReference type="Pfam" id="PF00842">
    <property type="entry name" value="Ala_racemase_C"/>
    <property type="match status" value="1"/>
</dbReference>
<dbReference type="SMART" id="SM01005">
    <property type="entry name" value="Ala_racemase_C"/>
    <property type="match status" value="1"/>
</dbReference>
<reference evidence="9" key="1">
    <citation type="submission" date="2016-08" db="EMBL/GenBank/DDBJ databases">
        <title>Complete genome sequence of the organohalide-respiring Epsilonproteobacterium Sulfurospirillum halorespirans.</title>
        <authorList>
            <person name="Goris T."/>
            <person name="Zimmermann J."/>
            <person name="Schenz B."/>
            <person name="Lemos M."/>
            <person name="Hackermueller J."/>
            <person name="Diekert G."/>
        </authorList>
    </citation>
    <scope>NUCLEOTIDE SEQUENCE [LARGE SCALE GENOMIC DNA]</scope>
    <source>
        <strain>DSM 13726</strain>
        <strain evidence="9">PCE-M2</strain>
    </source>
</reference>
<dbReference type="KEGG" id="shal:SHALO_0517"/>
<dbReference type="Gene3D" id="3.20.20.10">
    <property type="entry name" value="Alanine racemase"/>
    <property type="match status" value="1"/>
</dbReference>
<dbReference type="InterPro" id="IPR011079">
    <property type="entry name" value="Ala_racemase_C"/>
</dbReference>
<dbReference type="InterPro" id="IPR029066">
    <property type="entry name" value="PLP-binding_barrel"/>
</dbReference>
<comment type="cofactor">
    <cofactor evidence="1 4">
        <name>pyridoxal 5'-phosphate</name>
        <dbReference type="ChEBI" id="CHEBI:597326"/>
    </cofactor>
</comment>
<dbReference type="STRING" id="1193502.SHALO_0517"/>
<dbReference type="InterPro" id="IPR001608">
    <property type="entry name" value="Ala_racemase_N"/>
</dbReference>
<proteinExistence type="predicted"/>
<evidence type="ECO:0000313" key="8">
    <source>
        <dbReference type="EMBL" id="AOO64307.1"/>
    </source>
</evidence>
<dbReference type="InterPro" id="IPR000821">
    <property type="entry name" value="Ala_racemase"/>
</dbReference>
<feature type="coiled-coil region" evidence="6">
    <location>
        <begin position="44"/>
        <end position="74"/>
    </location>
</feature>
<dbReference type="PANTHER" id="PTHR30511">
    <property type="entry name" value="ALANINE RACEMASE"/>
    <property type="match status" value="1"/>
</dbReference>
<feature type="binding site" evidence="5">
    <location>
        <position position="297"/>
    </location>
    <ligand>
        <name>substrate</name>
    </ligand>
</feature>
<evidence type="ECO:0000256" key="2">
    <source>
        <dbReference type="ARBA" id="ARBA00022898"/>
    </source>
</evidence>
<dbReference type="InterPro" id="IPR009006">
    <property type="entry name" value="Ala_racemase/Decarboxylase_C"/>
</dbReference>
<sequence length="342" mass="37762">MAFITLNKAHFFHNLDLLCAKAGGKTKLMAVLKDNAYGHDLRVMAELASEYGLLRAAVKNIEEAERIADLFEEVLVLVDHPTCKTLSPSISLATHSYEALQALPEGASIHLSLDSGMHRNGIKEDGIEEAMALIHAKKLRLKGVFTHFRSADELNSELFWQRANFERAKLKIKAIAQAYGMPFIAFHSCNSAALLRVSSIGSDDYARSGIAMYGYTTLPSSIASFDLKPVLALWAEKLSSRILKKGERVGYGGVYEAQEDELISTYDIGYGDGFFRFDGFTPVTMADGSLTKGRMSMDSFCLGGDAKKVCMFEDANPLAKQFNTISYEIITKLYPALKRVII</sequence>
<evidence type="ECO:0000256" key="6">
    <source>
        <dbReference type="SAM" id="Coils"/>
    </source>
</evidence>
<dbReference type="NCBIfam" id="NF000791">
    <property type="entry name" value="PRK00053.2-2"/>
    <property type="match status" value="1"/>
</dbReference>
<accession>A0A1D7TH43</accession>
<dbReference type="Pfam" id="PF01168">
    <property type="entry name" value="Ala_racemase_N"/>
    <property type="match status" value="1"/>
</dbReference>
<evidence type="ECO:0000256" key="1">
    <source>
        <dbReference type="ARBA" id="ARBA00001933"/>
    </source>
</evidence>
<dbReference type="GO" id="GO:0008784">
    <property type="term" value="F:alanine racemase activity"/>
    <property type="evidence" value="ECO:0007669"/>
    <property type="project" value="InterPro"/>
</dbReference>
<evidence type="ECO:0000256" key="4">
    <source>
        <dbReference type="PIRSR" id="PIRSR600821-50"/>
    </source>
</evidence>
<evidence type="ECO:0000256" key="3">
    <source>
        <dbReference type="ARBA" id="ARBA00023235"/>
    </source>
</evidence>
<dbReference type="SUPFAM" id="SSF50621">
    <property type="entry name" value="Alanine racemase C-terminal domain-like"/>
    <property type="match status" value="1"/>
</dbReference>
<dbReference type="EMBL" id="CP017111">
    <property type="protein sequence ID" value="AOO64307.1"/>
    <property type="molecule type" value="Genomic_DNA"/>
</dbReference>
<dbReference type="InterPro" id="IPR020622">
    <property type="entry name" value="Ala_racemase_pyridoxalP-BS"/>
</dbReference>
<organism evidence="8 9">
    <name type="scientific">Sulfurospirillum halorespirans DSM 13726</name>
    <dbReference type="NCBI Taxonomy" id="1193502"/>
    <lineage>
        <taxon>Bacteria</taxon>
        <taxon>Pseudomonadati</taxon>
        <taxon>Campylobacterota</taxon>
        <taxon>Epsilonproteobacteria</taxon>
        <taxon>Campylobacterales</taxon>
        <taxon>Sulfurospirillaceae</taxon>
        <taxon>Sulfurospirillum</taxon>
    </lineage>
</organism>
<feature type="binding site" evidence="5">
    <location>
        <position position="119"/>
    </location>
    <ligand>
        <name>substrate</name>
    </ligand>
</feature>
<keyword evidence="6" id="KW-0175">Coiled coil</keyword>
<dbReference type="NCBIfam" id="TIGR00492">
    <property type="entry name" value="alr"/>
    <property type="match status" value="1"/>
</dbReference>
<name>A0A1D7TH43_9BACT</name>
<dbReference type="AlphaFoldDB" id="A0A1D7TH43"/>
<feature type="domain" description="Alanine racemase C-terminal" evidence="7">
    <location>
        <begin position="230"/>
        <end position="342"/>
    </location>
</feature>
<feature type="modified residue" description="N6-(pyridoxal phosphate)lysine" evidence="4">
    <location>
        <position position="33"/>
    </location>
</feature>
<dbReference type="GO" id="GO:0030170">
    <property type="term" value="F:pyridoxal phosphate binding"/>
    <property type="evidence" value="ECO:0007669"/>
    <property type="project" value="TreeGrafter"/>
</dbReference>
<keyword evidence="9" id="KW-1185">Reference proteome</keyword>
<dbReference type="Proteomes" id="UP000094609">
    <property type="component" value="Chromosome"/>
</dbReference>
<dbReference type="PATRIC" id="fig|1193502.14.peg.527"/>
<evidence type="ECO:0000256" key="5">
    <source>
        <dbReference type="PIRSR" id="PIRSR600821-52"/>
    </source>
</evidence>
<evidence type="ECO:0000259" key="7">
    <source>
        <dbReference type="SMART" id="SM01005"/>
    </source>
</evidence>
<dbReference type="RefSeq" id="WP_069477250.1">
    <property type="nucleotide sequence ID" value="NZ_CP017111.1"/>
</dbReference>
<dbReference type="SUPFAM" id="SSF51419">
    <property type="entry name" value="PLP-binding barrel"/>
    <property type="match status" value="1"/>
</dbReference>
<protein>
    <submittedName>
        <fullName evidence="8">Alanine racemase</fullName>
    </submittedName>
</protein>
<dbReference type="GO" id="GO:0030632">
    <property type="term" value="P:D-alanine biosynthetic process"/>
    <property type="evidence" value="ECO:0007669"/>
    <property type="project" value="TreeGrafter"/>
</dbReference>
<evidence type="ECO:0000313" key="9">
    <source>
        <dbReference type="Proteomes" id="UP000094609"/>
    </source>
</evidence>
<dbReference type="GO" id="GO:0005829">
    <property type="term" value="C:cytosol"/>
    <property type="evidence" value="ECO:0007669"/>
    <property type="project" value="TreeGrafter"/>
</dbReference>
<dbReference type="PRINTS" id="PR00992">
    <property type="entry name" value="ALARACEMASE"/>
</dbReference>
<gene>
    <name evidence="8" type="ORF">SHALO_0517</name>
</gene>
<dbReference type="PANTHER" id="PTHR30511:SF0">
    <property type="entry name" value="ALANINE RACEMASE, CATABOLIC-RELATED"/>
    <property type="match status" value="1"/>
</dbReference>